<keyword evidence="5" id="KW-0812">Transmembrane</keyword>
<keyword evidence="5" id="KW-1133">Transmembrane helix</keyword>
<dbReference type="SMART" id="SM00563">
    <property type="entry name" value="PlsC"/>
    <property type="match status" value="1"/>
</dbReference>
<feature type="region of interest" description="Disordered" evidence="4">
    <location>
        <begin position="1"/>
        <end position="41"/>
    </location>
</feature>
<evidence type="ECO:0000256" key="3">
    <source>
        <dbReference type="ARBA" id="ARBA00023315"/>
    </source>
</evidence>
<proteinExistence type="inferred from homology"/>
<dbReference type="InterPro" id="IPR002123">
    <property type="entry name" value="Plipid/glycerol_acylTrfase"/>
</dbReference>
<dbReference type="PANTHER" id="PTHR10983">
    <property type="entry name" value="1-ACYLGLYCEROL-3-PHOSPHATE ACYLTRANSFERASE-RELATED"/>
    <property type="match status" value="1"/>
</dbReference>
<feature type="transmembrane region" description="Helical" evidence="5">
    <location>
        <begin position="56"/>
        <end position="77"/>
    </location>
</feature>
<name>A0ABR1LBT6_9PEZI</name>
<comment type="similarity">
    <text evidence="1">Belongs to the 1-acyl-sn-glycerol-3-phosphate acyltransferase family.</text>
</comment>
<organism evidence="7 8">
    <name type="scientific">Phyllosticta citricarpa</name>
    <dbReference type="NCBI Taxonomy" id="55181"/>
    <lineage>
        <taxon>Eukaryota</taxon>
        <taxon>Fungi</taxon>
        <taxon>Dikarya</taxon>
        <taxon>Ascomycota</taxon>
        <taxon>Pezizomycotina</taxon>
        <taxon>Dothideomycetes</taxon>
        <taxon>Dothideomycetes incertae sedis</taxon>
        <taxon>Botryosphaeriales</taxon>
        <taxon>Phyllostictaceae</taxon>
        <taxon>Phyllosticta</taxon>
    </lineage>
</organism>
<dbReference type="Proteomes" id="UP001365128">
    <property type="component" value="Unassembled WGS sequence"/>
</dbReference>
<dbReference type="SUPFAM" id="SSF69593">
    <property type="entry name" value="Glycerol-3-phosphate (1)-acyltransferase"/>
    <property type="match status" value="1"/>
</dbReference>
<dbReference type="Pfam" id="PF16076">
    <property type="entry name" value="Acyltransf_C"/>
    <property type="match status" value="1"/>
</dbReference>
<comment type="caution">
    <text evidence="7">The sequence shown here is derived from an EMBL/GenBank/DDBJ whole genome shotgun (WGS) entry which is preliminary data.</text>
</comment>
<protein>
    <submittedName>
        <fullName evidence="7">Acyltransferase-domain-containing protein</fullName>
    </submittedName>
</protein>
<dbReference type="PANTHER" id="PTHR10983:SF16">
    <property type="entry name" value="LYSOCARDIOLIPIN ACYLTRANSFERASE 1"/>
    <property type="match status" value="1"/>
</dbReference>
<keyword evidence="5" id="KW-0472">Membrane</keyword>
<dbReference type="Pfam" id="PF01553">
    <property type="entry name" value="Acyltransferase"/>
    <property type="match status" value="1"/>
</dbReference>
<gene>
    <name evidence="7" type="ORF">IWX46DRAFT_584808</name>
</gene>
<evidence type="ECO:0000256" key="2">
    <source>
        <dbReference type="ARBA" id="ARBA00022679"/>
    </source>
</evidence>
<keyword evidence="8" id="KW-1185">Reference proteome</keyword>
<feature type="domain" description="Phospholipid/glycerol acyltransferase" evidence="6">
    <location>
        <begin position="150"/>
        <end position="282"/>
    </location>
</feature>
<evidence type="ECO:0000313" key="7">
    <source>
        <dbReference type="EMBL" id="KAK7532707.1"/>
    </source>
</evidence>
<evidence type="ECO:0000256" key="1">
    <source>
        <dbReference type="ARBA" id="ARBA00008655"/>
    </source>
</evidence>
<evidence type="ECO:0000256" key="5">
    <source>
        <dbReference type="SAM" id="Phobius"/>
    </source>
</evidence>
<dbReference type="GO" id="GO:0016746">
    <property type="term" value="F:acyltransferase activity"/>
    <property type="evidence" value="ECO:0007669"/>
    <property type="project" value="UniProtKB-KW"/>
</dbReference>
<evidence type="ECO:0000259" key="6">
    <source>
        <dbReference type="SMART" id="SM00563"/>
    </source>
</evidence>
<evidence type="ECO:0000313" key="8">
    <source>
        <dbReference type="Proteomes" id="UP001365128"/>
    </source>
</evidence>
<dbReference type="EMBL" id="JBBPDW010000049">
    <property type="protein sequence ID" value="KAK7532707.1"/>
    <property type="molecule type" value="Genomic_DNA"/>
</dbReference>
<keyword evidence="2" id="KW-0808">Transferase</keyword>
<evidence type="ECO:0000256" key="4">
    <source>
        <dbReference type="SAM" id="MobiDB-lite"/>
    </source>
</evidence>
<dbReference type="CDD" id="cd07990">
    <property type="entry name" value="LPLAT_LCLAT1-like"/>
    <property type="match status" value="1"/>
</dbReference>
<keyword evidence="3 7" id="KW-0012">Acyltransferase</keyword>
<sequence>MDSNGLKQRHHPPEPKPIPPEDLQRHGTADTAPSLQHPAGPVKHGGAMQALRMSLFGLYFLGSCLWTFLTSLLGLSINVSQFLGVPLYFFNKDLYYAWMAVTKQHFGLLITTMTQWWSPTVVRVSGDESVRGQLRQTEDGRLECDFPDRMILVANHQIYTDWLYLWWSAYTARMHGHIYIILKESLKYIPIIGNGMQFFSFIFLSRKWANDKPRFQHRLQKLKARHQGPLSGKHEFDPMWLLIFPEGTNLSKNGRDSSARWAAKTNQPDLRHAMLPRSTGLLYCLQEMKDSVEWVYDCTMAYEGVPRGEYGQDLFTLKSTYFEGRPPRSVNMYWRRFAVKDMPLDSPTEFEKWVLARWREKDDLLEQYLQTGRFPADPEGVRYEVAGPRLNGMPKLDKSEERKNRGYIETEVRPGNPVEFLQIFVPGAAAVLVVNVAVKMIRLVARIVGA</sequence>
<accession>A0ABR1LBT6</accession>
<reference evidence="7 8" key="1">
    <citation type="submission" date="2024-04" db="EMBL/GenBank/DDBJ databases">
        <title>Phyllosticta paracitricarpa is synonymous to the EU quarantine fungus P. citricarpa based on phylogenomic analyses.</title>
        <authorList>
            <consortium name="Lawrence Berkeley National Laboratory"/>
            <person name="Van Ingen-Buijs V.A."/>
            <person name="Van Westerhoven A.C."/>
            <person name="Haridas S."/>
            <person name="Skiadas P."/>
            <person name="Martin F."/>
            <person name="Groenewald J.Z."/>
            <person name="Crous P.W."/>
            <person name="Seidl M.F."/>
        </authorList>
    </citation>
    <scope>NUCLEOTIDE SEQUENCE [LARGE SCALE GENOMIC DNA]</scope>
    <source>
        <strain evidence="7 8">CBS 122670</strain>
    </source>
</reference>
<dbReference type="InterPro" id="IPR032098">
    <property type="entry name" value="Acyltransf_C"/>
</dbReference>